<proteinExistence type="predicted"/>
<feature type="non-terminal residue" evidence="1">
    <location>
        <position position="29"/>
    </location>
</feature>
<sequence length="29" mass="3469">MLLPGTLTEKFRFLIREPEMLPLIFHGLR</sequence>
<reference evidence="1" key="1">
    <citation type="submission" date="2018-05" db="EMBL/GenBank/DDBJ databases">
        <authorList>
            <person name="Lanie J.A."/>
            <person name="Ng W.-L."/>
            <person name="Kazmierczak K.M."/>
            <person name="Andrzejewski T.M."/>
            <person name="Davidsen T.M."/>
            <person name="Wayne K.J."/>
            <person name="Tettelin H."/>
            <person name="Glass J.I."/>
            <person name="Rusch D."/>
            <person name="Podicherti R."/>
            <person name="Tsui H.-C.T."/>
            <person name="Winkler M.E."/>
        </authorList>
    </citation>
    <scope>NUCLEOTIDE SEQUENCE</scope>
</reference>
<protein>
    <submittedName>
        <fullName evidence="1">Uncharacterized protein</fullName>
    </submittedName>
</protein>
<accession>A0A382XYZ4</accession>
<gene>
    <name evidence="1" type="ORF">METZ01_LOCUS429196</name>
</gene>
<dbReference type="EMBL" id="UINC01171662">
    <property type="protein sequence ID" value="SVD76342.1"/>
    <property type="molecule type" value="Genomic_DNA"/>
</dbReference>
<evidence type="ECO:0000313" key="1">
    <source>
        <dbReference type="EMBL" id="SVD76342.1"/>
    </source>
</evidence>
<organism evidence="1">
    <name type="scientific">marine metagenome</name>
    <dbReference type="NCBI Taxonomy" id="408172"/>
    <lineage>
        <taxon>unclassified sequences</taxon>
        <taxon>metagenomes</taxon>
        <taxon>ecological metagenomes</taxon>
    </lineage>
</organism>
<name>A0A382XYZ4_9ZZZZ</name>
<dbReference type="AlphaFoldDB" id="A0A382XYZ4"/>